<dbReference type="Proteomes" id="UP000018468">
    <property type="component" value="Linkage group LG8"/>
</dbReference>
<keyword evidence="2" id="KW-1185">Reference proteome</keyword>
<accession>W5NI90</accession>
<organism evidence="1 2">
    <name type="scientific">Lepisosteus oculatus</name>
    <name type="common">Spotted gar</name>
    <dbReference type="NCBI Taxonomy" id="7918"/>
    <lineage>
        <taxon>Eukaryota</taxon>
        <taxon>Metazoa</taxon>
        <taxon>Chordata</taxon>
        <taxon>Craniata</taxon>
        <taxon>Vertebrata</taxon>
        <taxon>Euteleostomi</taxon>
        <taxon>Actinopterygii</taxon>
        <taxon>Neopterygii</taxon>
        <taxon>Holostei</taxon>
        <taxon>Semionotiformes</taxon>
        <taxon>Lepisosteidae</taxon>
        <taxon>Lepisosteus</taxon>
    </lineage>
</organism>
<evidence type="ECO:0000313" key="2">
    <source>
        <dbReference type="Proteomes" id="UP000018468"/>
    </source>
</evidence>
<dbReference type="HOGENOM" id="CLU_000680_8_2_1"/>
<dbReference type="InParanoid" id="W5NI90"/>
<dbReference type="EMBL" id="AHAT01033536">
    <property type="status" value="NOT_ANNOTATED_CDS"/>
    <property type="molecule type" value="Genomic_DNA"/>
</dbReference>
<reference evidence="1" key="2">
    <citation type="submission" date="2025-08" db="UniProtKB">
        <authorList>
            <consortium name="Ensembl"/>
        </authorList>
    </citation>
    <scope>IDENTIFICATION</scope>
</reference>
<sequence length="235" mass="26844">EGELLRSEGTQRATGEELKTLQSKASVCDEFGSVPSGRLTADVAGHEMRVRSCKDHLHIGTWNIRSMNQGKLLWSRTKWNLYNSICWAIGHFKSDEHIIYYAGNERQRRNDVAFIIKSLARTVMKYNAVSKCLISICLRGTPINMTINQVYAPTTDAQEDKVVQFYEQVKAEIDRTCKQDIFIVMGDWNTKVGNKEEGQIVEKYGLGNRNKVGKRLIEFCKTNNLLLLANTFFQQ</sequence>
<name>W5NI90_LEPOC</name>
<dbReference type="OMA" id="VAGHEMR"/>
<reference evidence="1" key="3">
    <citation type="submission" date="2025-09" db="UniProtKB">
        <authorList>
            <consortium name="Ensembl"/>
        </authorList>
    </citation>
    <scope>IDENTIFICATION</scope>
</reference>
<dbReference type="GeneTree" id="ENSGT00940000163895"/>
<dbReference type="PANTHER" id="PTHR23227">
    <property type="entry name" value="BUCENTAUR RELATED"/>
    <property type="match status" value="1"/>
</dbReference>
<dbReference type="STRING" id="7918.ENSLOCP00000020349"/>
<dbReference type="PANTHER" id="PTHR23227:SF85">
    <property type="entry name" value="CRANIOFACIAL DEVELOPMENT PROTEIN 2"/>
    <property type="match status" value="1"/>
</dbReference>
<reference evidence="2" key="1">
    <citation type="submission" date="2011-12" db="EMBL/GenBank/DDBJ databases">
        <title>The Draft Genome of Lepisosteus oculatus.</title>
        <authorList>
            <consortium name="The Broad Institute Genome Assembly &amp; Analysis Group"/>
            <consortium name="Computational R&amp;D Group"/>
            <consortium name="and Sequencing Platform"/>
            <person name="Di Palma F."/>
            <person name="Alfoldi J."/>
            <person name="Johnson J."/>
            <person name="Berlin A."/>
            <person name="Gnerre S."/>
            <person name="Jaffe D."/>
            <person name="MacCallum I."/>
            <person name="Young S."/>
            <person name="Walker B.J."/>
            <person name="Lander E.S."/>
            <person name="Lindblad-Toh K."/>
        </authorList>
    </citation>
    <scope>NUCLEOTIDE SEQUENCE [LARGE SCALE GENOMIC DNA]</scope>
</reference>
<dbReference type="AlphaFoldDB" id="W5NI90"/>
<dbReference type="InterPro" id="IPR027124">
    <property type="entry name" value="Swc5/CFDP1/2"/>
</dbReference>
<evidence type="ECO:0008006" key="3">
    <source>
        <dbReference type="Google" id="ProtNLM"/>
    </source>
</evidence>
<proteinExistence type="predicted"/>
<dbReference type="Gene3D" id="3.60.10.10">
    <property type="entry name" value="Endonuclease/exonuclease/phosphatase"/>
    <property type="match status" value="1"/>
</dbReference>
<protein>
    <recommendedName>
        <fullName evidence="3">Endonuclease/exonuclease/phosphatase domain-containing protein</fullName>
    </recommendedName>
</protein>
<dbReference type="InterPro" id="IPR036691">
    <property type="entry name" value="Endo/exonu/phosph_ase_sf"/>
</dbReference>
<evidence type="ECO:0000313" key="1">
    <source>
        <dbReference type="Ensembl" id="ENSLOCP00000020349.1"/>
    </source>
</evidence>
<dbReference type="SUPFAM" id="SSF56219">
    <property type="entry name" value="DNase I-like"/>
    <property type="match status" value="1"/>
</dbReference>
<dbReference type="eggNOG" id="KOG1075">
    <property type="taxonomic scope" value="Eukaryota"/>
</dbReference>
<dbReference type="Ensembl" id="ENSLOCT00000020383.1">
    <property type="protein sequence ID" value="ENSLOCP00000020349.1"/>
    <property type="gene ID" value="ENSLOCG00000016472.1"/>
</dbReference>